<evidence type="ECO:0000313" key="5">
    <source>
        <dbReference type="EMBL" id="PBK99177.1"/>
    </source>
</evidence>
<dbReference type="GO" id="GO:0000724">
    <property type="term" value="P:double-strand break repair via homologous recombination"/>
    <property type="evidence" value="ECO:0007669"/>
    <property type="project" value="TreeGrafter"/>
</dbReference>
<name>A0A2H3ED25_ARMGA</name>
<gene>
    <name evidence="5" type="ORF">ARMGADRAFT_492758</name>
</gene>
<evidence type="ECO:0000313" key="6">
    <source>
        <dbReference type="Proteomes" id="UP000217790"/>
    </source>
</evidence>
<dbReference type="GO" id="GO:0030915">
    <property type="term" value="C:Smc5-Smc6 complex"/>
    <property type="evidence" value="ECO:0007669"/>
    <property type="project" value="TreeGrafter"/>
</dbReference>
<dbReference type="Gene3D" id="3.40.50.300">
    <property type="entry name" value="P-loop containing nucleotide triphosphate hydrolases"/>
    <property type="match status" value="1"/>
</dbReference>
<dbReference type="InterPro" id="IPR027417">
    <property type="entry name" value="P-loop_NTPase"/>
</dbReference>
<protein>
    <recommendedName>
        <fullName evidence="2">Structural maintenance of chromosomes protein 5</fullName>
    </recommendedName>
</protein>
<dbReference type="STRING" id="47427.A0A2H3ED25"/>
<keyword evidence="3 4" id="KW-0175">Coiled coil</keyword>
<evidence type="ECO:0000256" key="4">
    <source>
        <dbReference type="SAM" id="Coils"/>
    </source>
</evidence>
<dbReference type="OrthoDB" id="10254973at2759"/>
<dbReference type="InParanoid" id="A0A2H3ED25"/>
<dbReference type="GO" id="GO:0005634">
    <property type="term" value="C:nucleus"/>
    <property type="evidence" value="ECO:0007669"/>
    <property type="project" value="TreeGrafter"/>
</dbReference>
<dbReference type="PANTHER" id="PTHR45916">
    <property type="entry name" value="STRUCTURAL MAINTENANCE OF CHROMOSOMES PROTEIN 5"/>
    <property type="match status" value="1"/>
</dbReference>
<sequence length="264" mass="30542">MTFISSQEYARSIIEEQSRATRLGLEFLQVGANHAALRELCNRKDERYNIALAEFNKADEAFKEIKTESKQLLLESRAAIDNCEPDINQLYEAIQNARFQYEKELEEAEAAGKMPPSDDDIDLRSTEELEAEFEAQKAQLEIMLNTNPGVIEEYEKRKRDIEALERTIQQKQTNAQRVEQKIKKARDNWEPALEQLVAKIGEKFSAAFDRIGCAGEIRIGQHEDYDKWTIDILVKFRDDEKLQLLTSQRQSGGVRHLRMNNKTC</sequence>
<reference evidence="6" key="1">
    <citation type="journal article" date="2017" name="Nat. Ecol. Evol.">
        <title>Genome expansion and lineage-specific genetic innovations in the forest pathogenic fungi Armillaria.</title>
        <authorList>
            <person name="Sipos G."/>
            <person name="Prasanna A.N."/>
            <person name="Walter M.C."/>
            <person name="O'Connor E."/>
            <person name="Balint B."/>
            <person name="Krizsan K."/>
            <person name="Kiss B."/>
            <person name="Hess J."/>
            <person name="Varga T."/>
            <person name="Slot J."/>
            <person name="Riley R."/>
            <person name="Boka B."/>
            <person name="Rigling D."/>
            <person name="Barry K."/>
            <person name="Lee J."/>
            <person name="Mihaltcheva S."/>
            <person name="LaButti K."/>
            <person name="Lipzen A."/>
            <person name="Waldron R."/>
            <person name="Moloney N.M."/>
            <person name="Sperisen C."/>
            <person name="Kredics L."/>
            <person name="Vagvoelgyi C."/>
            <person name="Patrignani A."/>
            <person name="Fitzpatrick D."/>
            <person name="Nagy I."/>
            <person name="Doyle S."/>
            <person name="Anderson J.B."/>
            <person name="Grigoriev I.V."/>
            <person name="Gueldener U."/>
            <person name="Muensterkoetter M."/>
            <person name="Nagy L.G."/>
        </authorList>
    </citation>
    <scope>NUCLEOTIDE SEQUENCE [LARGE SCALE GENOMIC DNA]</scope>
    <source>
        <strain evidence="6">Ar21-2</strain>
    </source>
</reference>
<evidence type="ECO:0000256" key="1">
    <source>
        <dbReference type="ARBA" id="ARBA00010171"/>
    </source>
</evidence>
<accession>A0A2H3ED25</accession>
<dbReference type="PANTHER" id="PTHR45916:SF1">
    <property type="entry name" value="STRUCTURAL MAINTENANCE OF CHROMOSOMES PROTEIN 5"/>
    <property type="match status" value="1"/>
</dbReference>
<evidence type="ECO:0000256" key="3">
    <source>
        <dbReference type="ARBA" id="ARBA00023054"/>
    </source>
</evidence>
<keyword evidence="6" id="KW-1185">Reference proteome</keyword>
<dbReference type="Proteomes" id="UP000217790">
    <property type="component" value="Unassembled WGS sequence"/>
</dbReference>
<comment type="similarity">
    <text evidence="1">Belongs to the SMC family. SMC5 subfamily.</text>
</comment>
<dbReference type="GO" id="GO:0003697">
    <property type="term" value="F:single-stranded DNA binding"/>
    <property type="evidence" value="ECO:0007669"/>
    <property type="project" value="TreeGrafter"/>
</dbReference>
<dbReference type="AlphaFoldDB" id="A0A2H3ED25"/>
<proteinExistence type="inferred from homology"/>
<evidence type="ECO:0000256" key="2">
    <source>
        <dbReference type="ARBA" id="ARBA00018687"/>
    </source>
</evidence>
<organism evidence="5 6">
    <name type="scientific">Armillaria gallica</name>
    <name type="common">Bulbous honey fungus</name>
    <name type="synonym">Armillaria bulbosa</name>
    <dbReference type="NCBI Taxonomy" id="47427"/>
    <lineage>
        <taxon>Eukaryota</taxon>
        <taxon>Fungi</taxon>
        <taxon>Dikarya</taxon>
        <taxon>Basidiomycota</taxon>
        <taxon>Agaricomycotina</taxon>
        <taxon>Agaricomycetes</taxon>
        <taxon>Agaricomycetidae</taxon>
        <taxon>Agaricales</taxon>
        <taxon>Marasmiineae</taxon>
        <taxon>Physalacriaceae</taxon>
        <taxon>Armillaria</taxon>
    </lineage>
</organism>
<feature type="coiled-coil region" evidence="4">
    <location>
        <begin position="87"/>
        <end position="188"/>
    </location>
</feature>
<dbReference type="EMBL" id="KZ293647">
    <property type="protein sequence ID" value="PBK99177.1"/>
    <property type="molecule type" value="Genomic_DNA"/>
</dbReference>